<keyword evidence="7" id="KW-0227">DNA damage</keyword>
<organism evidence="13 14">
    <name type="scientific">Treponema pallidum subsp. pallidum (strain SS14)</name>
    <dbReference type="NCBI Taxonomy" id="455434"/>
    <lineage>
        <taxon>Bacteria</taxon>
        <taxon>Pseudomonadati</taxon>
        <taxon>Spirochaetota</taxon>
        <taxon>Spirochaetia</taxon>
        <taxon>Spirochaetales</taxon>
        <taxon>Treponemataceae</taxon>
        <taxon>Treponema</taxon>
    </lineage>
</organism>
<keyword evidence="8" id="KW-0378">Hydrolase</keyword>
<protein>
    <recommendedName>
        <fullName evidence="4">Type-4 uracil-DNA glycosylase</fullName>
        <ecNumber evidence="3">3.2.2.27</ecNumber>
    </recommendedName>
</protein>
<dbReference type="InterPro" id="IPR005273">
    <property type="entry name" value="Ura-DNA_glyco_family4"/>
</dbReference>
<evidence type="ECO:0000256" key="8">
    <source>
        <dbReference type="ARBA" id="ARBA00022801"/>
    </source>
</evidence>
<evidence type="ECO:0000256" key="3">
    <source>
        <dbReference type="ARBA" id="ARBA00012030"/>
    </source>
</evidence>
<dbReference type="InterPro" id="IPR036895">
    <property type="entry name" value="Uracil-DNA_glycosylase-like_sf"/>
</dbReference>
<dbReference type="SMART" id="SM00987">
    <property type="entry name" value="UreE_C"/>
    <property type="match status" value="1"/>
</dbReference>
<dbReference type="PATRIC" id="fig|455434.6.peg.234"/>
<dbReference type="SMART" id="SM00986">
    <property type="entry name" value="UDG"/>
    <property type="match status" value="1"/>
</dbReference>
<dbReference type="GO" id="GO:0051539">
    <property type="term" value="F:4 iron, 4 sulfur cluster binding"/>
    <property type="evidence" value="ECO:0007669"/>
    <property type="project" value="UniProtKB-KW"/>
</dbReference>
<comment type="similarity">
    <text evidence="2">Belongs to the uracil-DNA glycosylase (UDG) superfamily. Type 4 (UDGa) family.</text>
</comment>
<keyword evidence="5" id="KW-0004">4Fe-4S</keyword>
<keyword evidence="11" id="KW-0234">DNA repair</keyword>
<proteinExistence type="inferred from homology"/>
<dbReference type="Gene3D" id="3.40.470.10">
    <property type="entry name" value="Uracil-DNA glycosylase-like domain"/>
    <property type="match status" value="1"/>
</dbReference>
<dbReference type="NCBIfam" id="TIGR00758">
    <property type="entry name" value="UDG_fam4"/>
    <property type="match status" value="1"/>
</dbReference>
<sequence length="277" mass="30603">MQGSGTVMYAVYGRLSPMHAGDRESIARFVRVVRDCLDLFRTEGIGPRPRNDSVILPNAACSPRNHAGKRAQSTADACVRSSDGSVYTDETLREEIFACRACELYQRRTHAVVGEGVADADVLVVGEAPGAEEDRSGRPFVGRSGKLLDAMLAAIGLSRQQNCYITNVVKCRPPRNRTPTPHETACCARFLHAHLTLHRPCAILVLGRCAAQHMLQTTDGIGKLRGRFFTYQGIPLLATYHPSALLRDEALKRPAWEDLKTFRARLLQLKQDAHMPI</sequence>
<gene>
    <name evidence="13" type="ordered locus">TPASS_0229</name>
</gene>
<dbReference type="CDD" id="cd10030">
    <property type="entry name" value="UDG-F4_TTUDGA_SPO1dp_like"/>
    <property type="match status" value="1"/>
</dbReference>
<comment type="catalytic activity">
    <reaction evidence="1">
        <text>Hydrolyzes single-stranded DNA or mismatched double-stranded DNA and polynucleotides, releasing free uracil.</text>
        <dbReference type="EC" id="3.2.2.27"/>
    </reaction>
</comment>
<feature type="domain" description="Uracil-DNA glycosylase-like" evidence="12">
    <location>
        <begin position="113"/>
        <end position="260"/>
    </location>
</feature>
<accession>A0A0H3BIQ3</accession>
<dbReference type="SUPFAM" id="SSF52141">
    <property type="entry name" value="Uracil-DNA glycosylase-like"/>
    <property type="match status" value="1"/>
</dbReference>
<keyword evidence="6" id="KW-0479">Metal-binding</keyword>
<dbReference type="InterPro" id="IPR005122">
    <property type="entry name" value="Uracil-DNA_glycosylase-like"/>
</dbReference>
<reference evidence="13 14" key="1">
    <citation type="journal article" date="2008" name="BMC Microbiol.">
        <title>Complete genome sequence of Treponema pallidum ssp. pallidum strain SS14 determined with oligonucleotide arrays.</title>
        <authorList>
            <person name="Matejkova P."/>
            <person name="Strouhal M."/>
            <person name="Smajs D."/>
            <person name="Norris S.J."/>
            <person name="Palzkill T."/>
            <person name="Petrosino J.F."/>
            <person name="Sodergren E."/>
            <person name="Norton J.E."/>
            <person name="Singh J."/>
            <person name="Richmond T.A."/>
            <person name="Molla M.N."/>
            <person name="Albert T.J."/>
            <person name="Weinstock G.M."/>
        </authorList>
    </citation>
    <scope>NUCLEOTIDE SEQUENCE [LARGE SCALE GENOMIC DNA]</scope>
    <source>
        <strain evidence="13 14">SS14</strain>
    </source>
</reference>
<dbReference type="EMBL" id="CP000805">
    <property type="protein sequence ID" value="ACD70655.1"/>
    <property type="molecule type" value="Genomic_DNA"/>
</dbReference>
<evidence type="ECO:0000313" key="13">
    <source>
        <dbReference type="EMBL" id="ACD70655.1"/>
    </source>
</evidence>
<evidence type="ECO:0000256" key="6">
    <source>
        <dbReference type="ARBA" id="ARBA00022723"/>
    </source>
</evidence>
<keyword evidence="9" id="KW-0408">Iron</keyword>
<evidence type="ECO:0000256" key="11">
    <source>
        <dbReference type="ARBA" id="ARBA00023204"/>
    </source>
</evidence>
<evidence type="ECO:0000259" key="12">
    <source>
        <dbReference type="SMART" id="SM00986"/>
    </source>
</evidence>
<dbReference type="AlphaFoldDB" id="A0A0H3BIQ3"/>
<evidence type="ECO:0000256" key="10">
    <source>
        <dbReference type="ARBA" id="ARBA00023014"/>
    </source>
</evidence>
<dbReference type="GO" id="GO:0046872">
    <property type="term" value="F:metal ion binding"/>
    <property type="evidence" value="ECO:0007669"/>
    <property type="project" value="UniProtKB-KW"/>
</dbReference>
<keyword evidence="10" id="KW-0411">Iron-sulfur</keyword>
<dbReference type="PANTHER" id="PTHR33693">
    <property type="entry name" value="TYPE-5 URACIL-DNA GLYCOSYLASE"/>
    <property type="match status" value="1"/>
</dbReference>
<dbReference type="InterPro" id="IPR051536">
    <property type="entry name" value="UDG_Type-4/5"/>
</dbReference>
<evidence type="ECO:0000313" key="14">
    <source>
        <dbReference type="Proteomes" id="UP000001202"/>
    </source>
</evidence>
<dbReference type="GO" id="GO:0006281">
    <property type="term" value="P:DNA repair"/>
    <property type="evidence" value="ECO:0007669"/>
    <property type="project" value="UniProtKB-KW"/>
</dbReference>
<evidence type="ECO:0000256" key="2">
    <source>
        <dbReference type="ARBA" id="ARBA00006521"/>
    </source>
</evidence>
<dbReference type="Proteomes" id="UP000001202">
    <property type="component" value="Chromosome"/>
</dbReference>
<dbReference type="KEGG" id="tpp:TPASS_0229"/>
<dbReference type="Pfam" id="PF03167">
    <property type="entry name" value="UDG"/>
    <property type="match status" value="1"/>
</dbReference>
<evidence type="ECO:0000256" key="1">
    <source>
        <dbReference type="ARBA" id="ARBA00001400"/>
    </source>
</evidence>
<name>A0A0H3BIQ3_TREPS</name>
<dbReference type="EC" id="3.2.2.27" evidence="3"/>
<evidence type="ECO:0000256" key="9">
    <source>
        <dbReference type="ARBA" id="ARBA00023004"/>
    </source>
</evidence>
<evidence type="ECO:0000256" key="7">
    <source>
        <dbReference type="ARBA" id="ARBA00022763"/>
    </source>
</evidence>
<evidence type="ECO:0000256" key="5">
    <source>
        <dbReference type="ARBA" id="ARBA00022485"/>
    </source>
</evidence>
<evidence type="ECO:0000256" key="4">
    <source>
        <dbReference type="ARBA" id="ARBA00019403"/>
    </source>
</evidence>
<dbReference type="PANTHER" id="PTHR33693:SF1">
    <property type="entry name" value="TYPE-4 URACIL-DNA GLYCOSYLASE"/>
    <property type="match status" value="1"/>
</dbReference>
<dbReference type="GO" id="GO:0004844">
    <property type="term" value="F:uracil DNA N-glycosylase activity"/>
    <property type="evidence" value="ECO:0007669"/>
    <property type="project" value="UniProtKB-EC"/>
</dbReference>